<feature type="domain" description="7TM GPCR serpentine receptor class x (Srx)" evidence="2">
    <location>
        <begin position="31"/>
        <end position="291"/>
    </location>
</feature>
<keyword evidence="1" id="KW-0812">Transmembrane</keyword>
<dbReference type="Proteomes" id="UP001152747">
    <property type="component" value="Unassembled WGS sequence"/>
</dbReference>
<feature type="transmembrane region" description="Helical" evidence="1">
    <location>
        <begin position="269"/>
        <end position="290"/>
    </location>
</feature>
<keyword evidence="1" id="KW-1133">Transmembrane helix</keyword>
<dbReference type="PANTHER" id="PTHR46611:SF7">
    <property type="entry name" value="7TM GPCR SERPENTINE RECEPTOR CLASS X (SRX) DOMAIN-CONTAINING PROTEIN"/>
    <property type="match status" value="1"/>
</dbReference>
<dbReference type="Gene3D" id="1.20.1070.10">
    <property type="entry name" value="Rhodopsin 7-helix transmembrane proteins"/>
    <property type="match status" value="1"/>
</dbReference>
<dbReference type="OrthoDB" id="5837543at2759"/>
<gene>
    <name evidence="3" type="ORF">CAMP_LOCUS14246</name>
</gene>
<dbReference type="EMBL" id="CANHGI010000005">
    <property type="protein sequence ID" value="CAI5451609.1"/>
    <property type="molecule type" value="Genomic_DNA"/>
</dbReference>
<organism evidence="3 4">
    <name type="scientific">Caenorhabditis angaria</name>
    <dbReference type="NCBI Taxonomy" id="860376"/>
    <lineage>
        <taxon>Eukaryota</taxon>
        <taxon>Metazoa</taxon>
        <taxon>Ecdysozoa</taxon>
        <taxon>Nematoda</taxon>
        <taxon>Chromadorea</taxon>
        <taxon>Rhabditida</taxon>
        <taxon>Rhabditina</taxon>
        <taxon>Rhabditomorpha</taxon>
        <taxon>Rhabditoidea</taxon>
        <taxon>Rhabditidae</taxon>
        <taxon>Peloderinae</taxon>
        <taxon>Caenorhabditis</taxon>
    </lineage>
</organism>
<dbReference type="Pfam" id="PF10328">
    <property type="entry name" value="7TM_GPCR_Srx"/>
    <property type="match status" value="1"/>
</dbReference>
<accession>A0A9P1IV44</accession>
<sequence>MNNTTTMSSTEVHAENGGSEMLRVVAATIMFVLSVFGIFLNSSVFYGLVTQSSKIGGFFTLCGSKTISNNMICLTFLLWAVPCTSLNSYFLPHQVNIIFGQLGGWAPYIMGPFTQLCMAINRFCALFFTHLYSRSYPIPMSLTGVLIFWTISFIITSLGLPPGCGFIYVISRLAWEPEESECAVNFAIGFFHLVVATSVFANIFNTSIALKLIAMAAGATGIDESISVQRRKRRTRMYIQSVTQDCLHVMDTINCSIISHFSDAVWYRFVFSSLSFLGIHVFDGLIMILFNKQLRPVCFQQKETKISHLNYSVRVSTAVSN</sequence>
<feature type="transmembrane region" description="Helical" evidence="1">
    <location>
        <begin position="24"/>
        <end position="49"/>
    </location>
</feature>
<keyword evidence="1" id="KW-0472">Membrane</keyword>
<dbReference type="PANTHER" id="PTHR46611">
    <property type="entry name" value="SERPENTINE RECEPTOR, CLASS X-RELATED"/>
    <property type="match status" value="1"/>
</dbReference>
<comment type="caution">
    <text evidence="3">The sequence shown here is derived from an EMBL/GenBank/DDBJ whole genome shotgun (WGS) entry which is preliminary data.</text>
</comment>
<dbReference type="SUPFAM" id="SSF81321">
    <property type="entry name" value="Family A G protein-coupled receptor-like"/>
    <property type="match status" value="1"/>
</dbReference>
<dbReference type="AlphaFoldDB" id="A0A9P1IV44"/>
<feature type="transmembrane region" description="Helical" evidence="1">
    <location>
        <begin position="70"/>
        <end position="90"/>
    </location>
</feature>
<evidence type="ECO:0000259" key="2">
    <source>
        <dbReference type="Pfam" id="PF10328"/>
    </source>
</evidence>
<evidence type="ECO:0000313" key="3">
    <source>
        <dbReference type="EMBL" id="CAI5451609.1"/>
    </source>
</evidence>
<evidence type="ECO:0000256" key="1">
    <source>
        <dbReference type="SAM" id="Phobius"/>
    </source>
</evidence>
<evidence type="ECO:0000313" key="4">
    <source>
        <dbReference type="Proteomes" id="UP001152747"/>
    </source>
</evidence>
<reference evidence="3" key="1">
    <citation type="submission" date="2022-11" db="EMBL/GenBank/DDBJ databases">
        <authorList>
            <person name="Kikuchi T."/>
        </authorList>
    </citation>
    <scope>NUCLEOTIDE SEQUENCE</scope>
    <source>
        <strain evidence="3">PS1010</strain>
    </source>
</reference>
<keyword evidence="4" id="KW-1185">Reference proteome</keyword>
<dbReference type="InterPro" id="IPR019430">
    <property type="entry name" value="7TM_GPCR_serpentine_rcpt_Srx"/>
</dbReference>
<feature type="transmembrane region" description="Helical" evidence="1">
    <location>
        <begin position="145"/>
        <end position="171"/>
    </location>
</feature>
<name>A0A9P1IV44_9PELO</name>
<feature type="transmembrane region" description="Helical" evidence="1">
    <location>
        <begin position="183"/>
        <end position="204"/>
    </location>
</feature>
<protein>
    <recommendedName>
        <fullName evidence="2">7TM GPCR serpentine receptor class x (Srx) domain-containing protein</fullName>
    </recommendedName>
</protein>
<proteinExistence type="predicted"/>